<comment type="caution">
    <text evidence="1">The sequence shown here is derived from an EMBL/GenBank/DDBJ whole genome shotgun (WGS) entry which is preliminary data.</text>
</comment>
<sequence length="123" mass="13798">MQQGGFHSSLSSIMDSGCMRLSDKIALTILMGIPKTWHCLISKTTSSVITANPSPLWLICCIQLRVSSSSKVDTRTRAIGMEMTTGNEEEWYNTRAVKSCIYFLYFHWTMSSPTPSLQLALNR</sequence>
<accession>A0A068SFB4</accession>
<keyword evidence="2" id="KW-1185">Reference proteome</keyword>
<dbReference type="Proteomes" id="UP000027586">
    <property type="component" value="Unassembled WGS sequence"/>
</dbReference>
<reference evidence="1" key="1">
    <citation type="submission" date="2013-08" db="EMBL/GenBank/DDBJ databases">
        <title>Gene expansion shapes genome architecture in the human pathogen Lichtheimia corymbifera: an evolutionary genomics analysis in the ancient terrestrial Mucorales (Mucoromycotina).</title>
        <authorList>
            <person name="Schwartze V.U."/>
            <person name="Winter S."/>
            <person name="Shelest E."/>
            <person name="Marcet-Houben M."/>
            <person name="Horn F."/>
            <person name="Wehner S."/>
            <person name="Hoffmann K."/>
            <person name="Riege K."/>
            <person name="Sammeth M."/>
            <person name="Nowrousian M."/>
            <person name="Valiante V."/>
            <person name="Linde J."/>
            <person name="Jacobsen I.D."/>
            <person name="Marz M."/>
            <person name="Brakhage A.A."/>
            <person name="Gabaldon T."/>
            <person name="Bocker S."/>
            <person name="Voigt K."/>
        </authorList>
    </citation>
    <scope>NUCLEOTIDE SEQUENCE [LARGE SCALE GENOMIC DNA]</scope>
    <source>
        <strain evidence="1">FSU 9682</strain>
    </source>
</reference>
<organism evidence="1 2">
    <name type="scientific">Lichtheimia corymbifera JMRC:FSU:9682</name>
    <dbReference type="NCBI Taxonomy" id="1263082"/>
    <lineage>
        <taxon>Eukaryota</taxon>
        <taxon>Fungi</taxon>
        <taxon>Fungi incertae sedis</taxon>
        <taxon>Mucoromycota</taxon>
        <taxon>Mucoromycotina</taxon>
        <taxon>Mucoromycetes</taxon>
        <taxon>Mucorales</taxon>
        <taxon>Lichtheimiaceae</taxon>
        <taxon>Lichtheimia</taxon>
    </lineage>
</organism>
<evidence type="ECO:0000313" key="1">
    <source>
        <dbReference type="EMBL" id="CDH61018.1"/>
    </source>
</evidence>
<dbReference type="EMBL" id="CBTN010000122">
    <property type="protein sequence ID" value="CDH61018.1"/>
    <property type="molecule type" value="Genomic_DNA"/>
</dbReference>
<dbReference type="AlphaFoldDB" id="A0A068SFB4"/>
<protein>
    <submittedName>
        <fullName evidence="1">Uncharacterized protein</fullName>
    </submittedName>
</protein>
<proteinExistence type="predicted"/>
<evidence type="ECO:0000313" key="2">
    <source>
        <dbReference type="Proteomes" id="UP000027586"/>
    </source>
</evidence>
<gene>
    <name evidence="1" type="ORF">LCOR_11793.1</name>
</gene>
<dbReference type="VEuPathDB" id="FungiDB:LCOR_11793.1"/>
<name>A0A068SFB4_9FUNG</name>